<dbReference type="Proteomes" id="UP000218231">
    <property type="component" value="Unassembled WGS sequence"/>
</dbReference>
<reference evidence="11 12" key="1">
    <citation type="journal article" date="2017" name="Curr. Biol.">
        <title>Genome architecture and evolution of a unichromosomal asexual nematode.</title>
        <authorList>
            <person name="Fradin H."/>
            <person name="Zegar C."/>
            <person name="Gutwein M."/>
            <person name="Lucas J."/>
            <person name="Kovtun M."/>
            <person name="Corcoran D."/>
            <person name="Baugh L.R."/>
            <person name="Kiontke K."/>
            <person name="Gunsalus K."/>
            <person name="Fitch D.H."/>
            <person name="Piano F."/>
        </authorList>
    </citation>
    <scope>NUCLEOTIDE SEQUENCE [LARGE SCALE GENOMIC DNA]</scope>
    <source>
        <strain evidence="11">PF1309</strain>
    </source>
</reference>
<name>A0A2A2LY18_9BILA</name>
<dbReference type="GO" id="GO:0004930">
    <property type="term" value="F:G protein-coupled receptor activity"/>
    <property type="evidence" value="ECO:0007669"/>
    <property type="project" value="UniProtKB-KW"/>
</dbReference>
<dbReference type="PROSITE" id="PS50262">
    <property type="entry name" value="G_PROTEIN_RECEP_F1_2"/>
    <property type="match status" value="1"/>
</dbReference>
<dbReference type="OrthoDB" id="5975505at2759"/>
<dbReference type="PROSITE" id="PS00237">
    <property type="entry name" value="G_PROTEIN_RECEP_F1_1"/>
    <property type="match status" value="1"/>
</dbReference>
<comment type="caution">
    <text evidence="11">The sequence shown here is derived from an EMBL/GenBank/DDBJ whole genome shotgun (WGS) entry which is preliminary data.</text>
</comment>
<evidence type="ECO:0000256" key="9">
    <source>
        <dbReference type="SAM" id="Phobius"/>
    </source>
</evidence>
<evidence type="ECO:0000256" key="7">
    <source>
        <dbReference type="ARBA" id="ARBA00023224"/>
    </source>
</evidence>
<evidence type="ECO:0000313" key="12">
    <source>
        <dbReference type="Proteomes" id="UP000218231"/>
    </source>
</evidence>
<feature type="transmembrane region" description="Helical" evidence="9">
    <location>
        <begin position="209"/>
        <end position="235"/>
    </location>
</feature>
<dbReference type="SMART" id="SM01381">
    <property type="entry name" value="7TM_GPCR_Srsx"/>
    <property type="match status" value="1"/>
</dbReference>
<dbReference type="PANTHER" id="PTHR45695:SF15">
    <property type="entry name" value="OPSIN RH2"/>
    <property type="match status" value="1"/>
</dbReference>
<dbReference type="AlphaFoldDB" id="A0A2A2LY18"/>
<evidence type="ECO:0000256" key="6">
    <source>
        <dbReference type="ARBA" id="ARBA00023170"/>
    </source>
</evidence>
<keyword evidence="6 8" id="KW-0675">Receptor</keyword>
<keyword evidence="4 8" id="KW-0297">G-protein coupled receptor</keyword>
<evidence type="ECO:0000256" key="5">
    <source>
        <dbReference type="ARBA" id="ARBA00023136"/>
    </source>
</evidence>
<protein>
    <recommendedName>
        <fullName evidence="10">G-protein coupled receptors family 1 profile domain-containing protein</fullName>
    </recommendedName>
</protein>
<evidence type="ECO:0000259" key="10">
    <source>
        <dbReference type="PROSITE" id="PS50262"/>
    </source>
</evidence>
<dbReference type="InterPro" id="IPR000276">
    <property type="entry name" value="GPCR_Rhodpsn"/>
</dbReference>
<evidence type="ECO:0000256" key="8">
    <source>
        <dbReference type="RuleBase" id="RU000688"/>
    </source>
</evidence>
<dbReference type="GO" id="GO:0005886">
    <property type="term" value="C:plasma membrane"/>
    <property type="evidence" value="ECO:0007669"/>
    <property type="project" value="TreeGrafter"/>
</dbReference>
<dbReference type="SUPFAM" id="SSF81321">
    <property type="entry name" value="Family A G protein-coupled receptor-like"/>
    <property type="match status" value="1"/>
</dbReference>
<feature type="transmembrane region" description="Helical" evidence="9">
    <location>
        <begin position="82"/>
        <end position="107"/>
    </location>
</feature>
<comment type="subcellular location">
    <subcellularLocation>
        <location evidence="1">Membrane</location>
        <topology evidence="1">Multi-pass membrane protein</topology>
    </subcellularLocation>
</comment>
<evidence type="ECO:0000256" key="3">
    <source>
        <dbReference type="ARBA" id="ARBA00022989"/>
    </source>
</evidence>
<proteinExistence type="inferred from homology"/>
<dbReference type="InterPro" id="IPR017452">
    <property type="entry name" value="GPCR_Rhodpsn_7TM"/>
</dbReference>
<feature type="domain" description="G-protein coupled receptors family 1 profile" evidence="10">
    <location>
        <begin position="61"/>
        <end position="310"/>
    </location>
</feature>
<evidence type="ECO:0000256" key="1">
    <source>
        <dbReference type="ARBA" id="ARBA00004141"/>
    </source>
</evidence>
<feature type="transmembrane region" description="Helical" evidence="9">
    <location>
        <begin position="43"/>
        <end position="70"/>
    </location>
</feature>
<keyword evidence="7 8" id="KW-0807">Transducer</keyword>
<keyword evidence="5 9" id="KW-0472">Membrane</keyword>
<dbReference type="STRING" id="2018661.A0A2A2LY18"/>
<evidence type="ECO:0000313" key="11">
    <source>
        <dbReference type="EMBL" id="PAV91136.1"/>
    </source>
</evidence>
<comment type="similarity">
    <text evidence="8">Belongs to the G-protein coupled receptor 1 family.</text>
</comment>
<sequence length="364" mass="41693">MEPYDTPTSLDPAHSGFNDTFSDENDLYNNSLPLPFFRHDTSIVIILSISYLTVFIFGILGNTFVVLAVLFHKQLRSTTDYLISSLAIADLLILLFCLPTTLVVNILTEWPLGSIFCKLSTWINTTTSFSSVYTLVAVTADRYFAICHTLKYALWDSSYTFYVIMAIWLISGASWLNVFYRFDTITIVYEGGEMIVCNAIDQQSYMTQFLIILCLGLVVPLILISVCYTLIFITVSTHRSLAVDAHIRDERVKLRVATMMLTVIVVFTLCWVPLYVLYVFITFFLEINSEATNIAHLIRKSSRHFDSIETFDYFESQQQGSQNLLSGPEFRNRHLVRDFEISDRSVVEVEQLADEDTRQKSDFQ</sequence>
<dbReference type="PRINTS" id="PR00237">
    <property type="entry name" value="GPCRRHODOPSN"/>
</dbReference>
<feature type="transmembrane region" description="Helical" evidence="9">
    <location>
        <begin position="256"/>
        <end position="285"/>
    </location>
</feature>
<accession>A0A2A2LY18</accession>
<dbReference type="Pfam" id="PF00001">
    <property type="entry name" value="7tm_1"/>
    <property type="match status" value="1"/>
</dbReference>
<dbReference type="PANTHER" id="PTHR45695">
    <property type="entry name" value="LEUCOKININ RECEPTOR-RELATED"/>
    <property type="match status" value="1"/>
</dbReference>
<keyword evidence="2 8" id="KW-0812">Transmembrane</keyword>
<dbReference type="Gene3D" id="1.20.1070.10">
    <property type="entry name" value="Rhodopsin 7-helix transmembrane proteins"/>
    <property type="match status" value="1"/>
</dbReference>
<gene>
    <name evidence="11" type="ORF">WR25_10955</name>
</gene>
<evidence type="ECO:0000256" key="4">
    <source>
        <dbReference type="ARBA" id="ARBA00023040"/>
    </source>
</evidence>
<keyword evidence="12" id="KW-1185">Reference proteome</keyword>
<keyword evidence="3 9" id="KW-1133">Transmembrane helix</keyword>
<feature type="transmembrane region" description="Helical" evidence="9">
    <location>
        <begin position="159"/>
        <end position="180"/>
    </location>
</feature>
<evidence type="ECO:0000256" key="2">
    <source>
        <dbReference type="ARBA" id="ARBA00022692"/>
    </source>
</evidence>
<dbReference type="EMBL" id="LIAE01006334">
    <property type="protein sequence ID" value="PAV91136.1"/>
    <property type="molecule type" value="Genomic_DNA"/>
</dbReference>
<organism evidence="11 12">
    <name type="scientific">Diploscapter pachys</name>
    <dbReference type="NCBI Taxonomy" id="2018661"/>
    <lineage>
        <taxon>Eukaryota</taxon>
        <taxon>Metazoa</taxon>
        <taxon>Ecdysozoa</taxon>
        <taxon>Nematoda</taxon>
        <taxon>Chromadorea</taxon>
        <taxon>Rhabditida</taxon>
        <taxon>Rhabditina</taxon>
        <taxon>Rhabditomorpha</taxon>
        <taxon>Rhabditoidea</taxon>
        <taxon>Rhabditidae</taxon>
        <taxon>Diploscapter</taxon>
    </lineage>
</organism>